<comment type="subcellular location">
    <subcellularLocation>
        <location evidence="1">Membrane</location>
        <topology evidence="1">Multi-pass membrane protein</topology>
    </subcellularLocation>
    <subcellularLocation>
        <location evidence="11">Mitochondrion inner membrane</location>
        <topology evidence="11">Multi-pass membrane protein</topology>
    </subcellularLocation>
</comment>
<evidence type="ECO:0000256" key="7">
    <source>
        <dbReference type="ARBA" id="ARBA00022989"/>
    </source>
</evidence>
<dbReference type="NCBIfam" id="TIGR01131">
    <property type="entry name" value="ATP_synt_6_or_A"/>
    <property type="match status" value="1"/>
</dbReference>
<feature type="transmembrane region" description="Helical" evidence="12">
    <location>
        <begin position="97"/>
        <end position="117"/>
    </location>
</feature>
<feature type="transmembrane region" description="Helical" evidence="12">
    <location>
        <begin position="194"/>
        <end position="218"/>
    </location>
</feature>
<keyword evidence="3" id="KW-0813">Transport</keyword>
<feature type="transmembrane region" description="Helical" evidence="12">
    <location>
        <begin position="20"/>
        <end position="46"/>
    </location>
</feature>
<keyword evidence="4" id="KW-0138">CF(0)</keyword>
<organism evidence="13">
    <name type="scientific">Sancassania berlesei</name>
    <name type="common">Wet grain mite</name>
    <name type="synonym">Caloglyphus berlesei</name>
    <dbReference type="NCBI Taxonomy" id="2527844"/>
    <lineage>
        <taxon>Eukaryota</taxon>
        <taxon>Metazoa</taxon>
        <taxon>Ecdysozoa</taxon>
        <taxon>Arthropoda</taxon>
        <taxon>Chelicerata</taxon>
        <taxon>Arachnida</taxon>
        <taxon>Acari</taxon>
        <taxon>Acariformes</taxon>
        <taxon>Sarcoptiformes</taxon>
        <taxon>Astigmata</taxon>
        <taxon>Acaroidea</taxon>
        <taxon>Acaridae</taxon>
        <taxon>Rhizoglyphinae</taxon>
        <taxon>Sancassania</taxon>
    </lineage>
</organism>
<dbReference type="InterPro" id="IPR000568">
    <property type="entry name" value="ATP_synth_F0_asu"/>
</dbReference>
<evidence type="ECO:0000256" key="8">
    <source>
        <dbReference type="ARBA" id="ARBA00023065"/>
    </source>
</evidence>
<dbReference type="PROSITE" id="PS00449">
    <property type="entry name" value="ATPASE_A"/>
    <property type="match status" value="1"/>
</dbReference>
<evidence type="ECO:0000256" key="9">
    <source>
        <dbReference type="ARBA" id="ARBA00023136"/>
    </source>
</evidence>
<feature type="transmembrane region" description="Helical" evidence="12">
    <location>
        <begin position="163"/>
        <end position="187"/>
    </location>
</feature>
<geneLocation type="mitochondrion" evidence="13"/>
<evidence type="ECO:0000256" key="6">
    <source>
        <dbReference type="ARBA" id="ARBA00022781"/>
    </source>
</evidence>
<gene>
    <name evidence="13" type="primary">ATP6</name>
</gene>
<keyword evidence="8" id="KW-0406">Ion transport</keyword>
<proteinExistence type="inferred from homology"/>
<evidence type="ECO:0000256" key="2">
    <source>
        <dbReference type="ARBA" id="ARBA00006810"/>
    </source>
</evidence>
<accession>A0A075CFY8</accession>
<evidence type="ECO:0000256" key="4">
    <source>
        <dbReference type="ARBA" id="ARBA00022547"/>
    </source>
</evidence>
<comment type="similarity">
    <text evidence="2">Belongs to the ATPase A chain family.</text>
</comment>
<dbReference type="GO" id="GO:0005743">
    <property type="term" value="C:mitochondrial inner membrane"/>
    <property type="evidence" value="ECO:0007669"/>
    <property type="project" value="UniProtKB-SubCell"/>
</dbReference>
<dbReference type="CTD" id="4508"/>
<keyword evidence="13" id="KW-0496">Mitochondrion</keyword>
<dbReference type="Gene3D" id="1.20.120.220">
    <property type="entry name" value="ATP synthase, F0 complex, subunit A"/>
    <property type="match status" value="1"/>
</dbReference>
<keyword evidence="6" id="KW-0375">Hydrogen ion transport</keyword>
<dbReference type="EMBL" id="KF499016">
    <property type="protein sequence ID" value="AGZ63931.1"/>
    <property type="molecule type" value="Genomic_DNA"/>
</dbReference>
<evidence type="ECO:0000313" key="13">
    <source>
        <dbReference type="EMBL" id="AGZ63931.1"/>
    </source>
</evidence>
<dbReference type="Pfam" id="PF00119">
    <property type="entry name" value="ATP-synt_A"/>
    <property type="match status" value="1"/>
</dbReference>
<reference evidence="13" key="1">
    <citation type="submission" date="2013-08" db="EMBL/GenBank/DDBJ databases">
        <title>Caloglyphus berlesei mitochondrion complete genome.</title>
        <authorList>
            <person name="Sun E.T."/>
            <person name="Li C.P."/>
            <person name="Nie L.N."/>
        </authorList>
    </citation>
    <scope>NUCLEOTIDE SEQUENCE</scope>
</reference>
<keyword evidence="7 12" id="KW-1133">Transmembrane helix</keyword>
<dbReference type="CDD" id="cd00310">
    <property type="entry name" value="ATP-synt_Fo_a_6"/>
    <property type="match status" value="1"/>
</dbReference>
<evidence type="ECO:0000256" key="12">
    <source>
        <dbReference type="SAM" id="Phobius"/>
    </source>
</evidence>
<protein>
    <recommendedName>
        <fullName evidence="11">ATP synthase subunit a</fullName>
    </recommendedName>
</protein>
<feature type="transmembrane region" description="Helical" evidence="12">
    <location>
        <begin position="124"/>
        <end position="143"/>
    </location>
</feature>
<dbReference type="SUPFAM" id="SSF81336">
    <property type="entry name" value="F1F0 ATP synthase subunit A"/>
    <property type="match status" value="1"/>
</dbReference>
<dbReference type="InterPro" id="IPR023011">
    <property type="entry name" value="ATP_synth_F0_asu_AS"/>
</dbReference>
<dbReference type="GO" id="GO:0045259">
    <property type="term" value="C:proton-transporting ATP synthase complex"/>
    <property type="evidence" value="ECO:0007669"/>
    <property type="project" value="UniProtKB-KW"/>
</dbReference>
<dbReference type="GO" id="GO:0046933">
    <property type="term" value="F:proton-transporting ATP synthase activity, rotational mechanism"/>
    <property type="evidence" value="ECO:0007669"/>
    <property type="project" value="TreeGrafter"/>
</dbReference>
<dbReference type="RefSeq" id="YP_009050193.1">
    <property type="nucleotide sequence ID" value="NC_024637.1"/>
</dbReference>
<dbReference type="PANTHER" id="PTHR11410">
    <property type="entry name" value="ATP SYNTHASE SUBUNIT A"/>
    <property type="match status" value="1"/>
</dbReference>
<evidence type="ECO:0000256" key="1">
    <source>
        <dbReference type="ARBA" id="ARBA00004141"/>
    </source>
</evidence>
<dbReference type="AlphaFoldDB" id="A0A075CFY8"/>
<evidence type="ECO:0000256" key="3">
    <source>
        <dbReference type="ARBA" id="ARBA00022448"/>
    </source>
</evidence>
<sequence>MMMTNLFSIFDPSLSLFSVSWVMCLFVLLLLPSVYWLGGSFYFSFYGLLSSVKKEMDYVLKHPVKGCYVFIGSIFITVGLYNFLALFPHVFSVTSHMLVTLPFSYSFWSGIIIFSWVSSLKHFLAHLIPVGTPLALMSFMVLVEVLSNLIRPLALTFRLTANMMAGHLLMSLIGGALISLPFSFMVLGSLVQSLLVFMELGVSVIQAYVFSTLLLLYLSEGEH</sequence>
<dbReference type="InterPro" id="IPR045083">
    <property type="entry name" value="ATP_synth_F0_asu_bact/mt"/>
</dbReference>
<keyword evidence="5 12" id="KW-0812">Transmembrane</keyword>
<dbReference type="GeneID" id="20004432"/>
<dbReference type="InterPro" id="IPR035908">
    <property type="entry name" value="F0_ATP_A_sf"/>
</dbReference>
<evidence type="ECO:0000256" key="10">
    <source>
        <dbReference type="ARBA" id="ARBA00023310"/>
    </source>
</evidence>
<evidence type="ECO:0000256" key="5">
    <source>
        <dbReference type="ARBA" id="ARBA00022692"/>
    </source>
</evidence>
<keyword evidence="9 12" id="KW-0472">Membrane</keyword>
<evidence type="ECO:0000256" key="11">
    <source>
        <dbReference type="RuleBase" id="RU004450"/>
    </source>
</evidence>
<keyword evidence="10" id="KW-0066">ATP synthesis</keyword>
<name>A0A075CFY8_SANBE</name>
<dbReference type="PRINTS" id="PR00123">
    <property type="entry name" value="ATPASEA"/>
</dbReference>
<feature type="transmembrane region" description="Helical" evidence="12">
    <location>
        <begin position="67"/>
        <end position="91"/>
    </location>
</feature>
<dbReference type="PANTHER" id="PTHR11410:SF0">
    <property type="entry name" value="ATP SYNTHASE SUBUNIT A"/>
    <property type="match status" value="1"/>
</dbReference>